<proteinExistence type="inferred from homology"/>
<evidence type="ECO:0000256" key="1">
    <source>
        <dbReference type="ARBA" id="ARBA00009995"/>
    </source>
</evidence>
<evidence type="ECO:0000256" key="3">
    <source>
        <dbReference type="ARBA" id="ARBA00022676"/>
    </source>
</evidence>
<comment type="catalytic activity">
    <reaction evidence="5">
        <text>glucuronate acceptor + UDP-alpha-D-glucuronate = acceptor beta-D-glucuronoside + UDP + H(+)</text>
        <dbReference type="Rhea" id="RHEA:21032"/>
        <dbReference type="ChEBI" id="CHEBI:15378"/>
        <dbReference type="ChEBI" id="CHEBI:58052"/>
        <dbReference type="ChEBI" id="CHEBI:58223"/>
        <dbReference type="ChEBI" id="CHEBI:132367"/>
        <dbReference type="ChEBI" id="CHEBI:132368"/>
        <dbReference type="EC" id="2.4.1.17"/>
    </reaction>
</comment>
<evidence type="ECO:0000256" key="4">
    <source>
        <dbReference type="ARBA" id="ARBA00022679"/>
    </source>
</evidence>
<evidence type="ECO:0000313" key="9">
    <source>
        <dbReference type="WBParaSite" id="BXY_0209800.1"/>
    </source>
</evidence>
<keyword evidence="4" id="KW-0808">Transferase</keyword>
<protein>
    <recommendedName>
        <fullName evidence="2">glucuronosyltransferase</fullName>
        <ecNumber evidence="2">2.4.1.17</ecNumber>
    </recommendedName>
</protein>
<dbReference type="PANTHER" id="PTHR48043:SF143">
    <property type="entry name" value="UDP-GLUCURONOSYLTRANSFERASE"/>
    <property type="match status" value="1"/>
</dbReference>
<feature type="transmembrane region" description="Helical" evidence="6">
    <location>
        <begin position="495"/>
        <end position="518"/>
    </location>
</feature>
<accession>A0A1I7RN12</accession>
<reference evidence="9" key="1">
    <citation type="submission" date="2016-11" db="UniProtKB">
        <authorList>
            <consortium name="WormBaseParasite"/>
        </authorList>
    </citation>
    <scope>IDENTIFICATION</scope>
</reference>
<name>A0A1I7RN12_BURXY</name>
<keyword evidence="7" id="KW-0732">Signal</keyword>
<feature type="chain" id="PRO_5009304515" description="glucuronosyltransferase" evidence="7">
    <location>
        <begin position="21"/>
        <end position="532"/>
    </location>
</feature>
<dbReference type="eggNOG" id="KOG1192">
    <property type="taxonomic scope" value="Eukaryota"/>
</dbReference>
<dbReference type="CDD" id="cd03784">
    <property type="entry name" value="GT1_Gtf-like"/>
    <property type="match status" value="1"/>
</dbReference>
<dbReference type="WBParaSite" id="BXY_0209800.1">
    <property type="protein sequence ID" value="BXY_0209800.1"/>
    <property type="gene ID" value="BXY_0209800"/>
</dbReference>
<dbReference type="EC" id="2.4.1.17" evidence="2"/>
<evidence type="ECO:0000256" key="5">
    <source>
        <dbReference type="ARBA" id="ARBA00047475"/>
    </source>
</evidence>
<evidence type="ECO:0000256" key="6">
    <source>
        <dbReference type="SAM" id="Phobius"/>
    </source>
</evidence>
<dbReference type="Pfam" id="PF00201">
    <property type="entry name" value="UDPGT"/>
    <property type="match status" value="1"/>
</dbReference>
<dbReference type="AlphaFoldDB" id="A0A1I7RN12"/>
<dbReference type="Proteomes" id="UP000095284">
    <property type="component" value="Unplaced"/>
</dbReference>
<dbReference type="FunFam" id="3.40.50.2000:FF:000021">
    <property type="entry name" value="UDP-glucuronosyltransferase"/>
    <property type="match status" value="1"/>
</dbReference>
<evidence type="ECO:0000313" key="8">
    <source>
        <dbReference type="Proteomes" id="UP000095284"/>
    </source>
</evidence>
<dbReference type="Gene3D" id="3.40.50.2000">
    <property type="entry name" value="Glycogen Phosphorylase B"/>
    <property type="match status" value="1"/>
</dbReference>
<sequence length="532" mass="60642">MISHYLKCFLLLSFVSASYSYKILVWSPTVSKSHMIQNGRVADTLALGGHNTTLIEVDYSIEPGSVKAVRHANYWPVSHHHPDRIRGPRYLEDILSDSIYKEYYVFHDFFDFTDDFCLDFLRNKELMDKVKAEKYDAIFYEQYDFCPIVIAQALNIKVKVWMSSCPQLAHQVAIMGIPFEASYVPAAMNNPNGDRMNFFERIGNIIRLYLMYDVHVSAWNRLDSEVRKIFGDNFPRIVDIAKTADLVFVNTDEIIDFPRPLPPNVIHVGGLGMSSVHKDLEAPFDDLMTKGPKGVVLFSLGSVVPTKLLPPQYMKNVLDTLAKFKDYFFIVKVCKDDLSSIEYANGTENVYVNDWIPQAGILAHPRLQLFITHGGYNSIVEAGTFSIPLLLIGMIFDQPRNARLVERNGWGLSLDKLSLLHGAEEFEAKLTELLTNKKYKTNAQRVSRLMKTKPQTGEQKFLSYVRFLEENDGHLPELRSIASDLSTIEYHNLDILAAFLALLAILFTVLGCLLLKIVKTLRLLFHAKEKIQ</sequence>
<keyword evidence="6" id="KW-0812">Transmembrane</keyword>
<keyword evidence="3" id="KW-0328">Glycosyltransferase</keyword>
<dbReference type="InterPro" id="IPR002213">
    <property type="entry name" value="UDP_glucos_trans"/>
</dbReference>
<keyword evidence="6" id="KW-0472">Membrane</keyword>
<dbReference type="PANTHER" id="PTHR48043">
    <property type="entry name" value="EG:EG0003.4 PROTEIN-RELATED"/>
    <property type="match status" value="1"/>
</dbReference>
<feature type="signal peptide" evidence="7">
    <location>
        <begin position="1"/>
        <end position="20"/>
    </location>
</feature>
<dbReference type="SUPFAM" id="SSF53756">
    <property type="entry name" value="UDP-Glycosyltransferase/glycogen phosphorylase"/>
    <property type="match status" value="1"/>
</dbReference>
<keyword evidence="6" id="KW-1133">Transmembrane helix</keyword>
<comment type="similarity">
    <text evidence="1">Belongs to the UDP-glycosyltransferase family.</text>
</comment>
<organism evidence="8 9">
    <name type="scientific">Bursaphelenchus xylophilus</name>
    <name type="common">Pinewood nematode worm</name>
    <name type="synonym">Aphelenchoides xylophilus</name>
    <dbReference type="NCBI Taxonomy" id="6326"/>
    <lineage>
        <taxon>Eukaryota</taxon>
        <taxon>Metazoa</taxon>
        <taxon>Ecdysozoa</taxon>
        <taxon>Nematoda</taxon>
        <taxon>Chromadorea</taxon>
        <taxon>Rhabditida</taxon>
        <taxon>Tylenchina</taxon>
        <taxon>Tylenchomorpha</taxon>
        <taxon>Aphelenchoidea</taxon>
        <taxon>Aphelenchoididae</taxon>
        <taxon>Bursaphelenchus</taxon>
    </lineage>
</organism>
<evidence type="ECO:0000256" key="2">
    <source>
        <dbReference type="ARBA" id="ARBA00012544"/>
    </source>
</evidence>
<dbReference type="GO" id="GO:0015020">
    <property type="term" value="F:glucuronosyltransferase activity"/>
    <property type="evidence" value="ECO:0007669"/>
    <property type="project" value="UniProtKB-EC"/>
</dbReference>
<evidence type="ECO:0000256" key="7">
    <source>
        <dbReference type="SAM" id="SignalP"/>
    </source>
</evidence>
<dbReference type="InterPro" id="IPR050271">
    <property type="entry name" value="UDP-glycosyltransferase"/>
</dbReference>